<sequence>MLKLQVNFRVKNFVALCNIPDNTGLDGGMSDLQKTYKYSQQLYPVAMLTRFDKACKNSFHLLDAPFHHNFTIACQDVNRTQTRSSKVTSTT</sequence>
<proteinExistence type="predicted"/>
<name>A0A1Z4JRQ8_LEPBY</name>
<gene>
    <name evidence="1" type="ORF">NIES2135_62630</name>
</gene>
<dbReference type="AlphaFoldDB" id="A0A1Z4JRQ8"/>
<evidence type="ECO:0000313" key="1">
    <source>
        <dbReference type="EMBL" id="BAY59386.1"/>
    </source>
</evidence>
<geneLocation type="plasmid" evidence="1">
    <name>plasmid1</name>
</geneLocation>
<protein>
    <submittedName>
        <fullName evidence="1">Uncharacterized protein</fullName>
    </submittedName>
</protein>
<accession>A0A1Z4JRQ8</accession>
<evidence type="ECO:0000313" key="2">
    <source>
        <dbReference type="Proteomes" id="UP000217895"/>
    </source>
</evidence>
<organism evidence="1 2">
    <name type="scientific">Leptolyngbya boryana NIES-2135</name>
    <dbReference type="NCBI Taxonomy" id="1973484"/>
    <lineage>
        <taxon>Bacteria</taxon>
        <taxon>Bacillati</taxon>
        <taxon>Cyanobacteriota</taxon>
        <taxon>Cyanophyceae</taxon>
        <taxon>Leptolyngbyales</taxon>
        <taxon>Leptolyngbyaceae</taxon>
        <taxon>Leptolyngbya group</taxon>
        <taxon>Leptolyngbya</taxon>
    </lineage>
</organism>
<keyword evidence="1" id="KW-0614">Plasmid</keyword>
<dbReference type="EMBL" id="AP018204">
    <property type="protein sequence ID" value="BAY59386.1"/>
    <property type="molecule type" value="Genomic_DNA"/>
</dbReference>
<reference evidence="1 2" key="1">
    <citation type="submission" date="2017-06" db="EMBL/GenBank/DDBJ databases">
        <title>Genome sequencing of cyanobaciteial culture collection at National Institute for Environmental Studies (NIES).</title>
        <authorList>
            <person name="Hirose Y."/>
            <person name="Shimura Y."/>
            <person name="Fujisawa T."/>
            <person name="Nakamura Y."/>
            <person name="Kawachi M."/>
        </authorList>
    </citation>
    <scope>NUCLEOTIDE SEQUENCE [LARGE SCALE GENOMIC DNA]</scope>
    <source>
        <strain evidence="1 2">NIES-2135</strain>
        <plasmid evidence="2">Plasmid Plasmid1 dna</plasmid>
    </source>
</reference>
<keyword evidence="2" id="KW-1185">Reference proteome</keyword>
<dbReference type="Proteomes" id="UP000217895">
    <property type="component" value="Plasmid Plasmid1 dna"/>
</dbReference>